<dbReference type="Proteomes" id="UP001055437">
    <property type="component" value="Chromosome"/>
</dbReference>
<keyword evidence="1" id="KW-0175">Coiled coil</keyword>
<reference evidence="3 5" key="1">
    <citation type="submission" date="2017-09" db="EMBL/GenBank/DDBJ databases">
        <authorList>
            <person name="Thomas P."/>
            <person name="Seyboldt C."/>
        </authorList>
    </citation>
    <scope>NUCLEOTIDE SEQUENCE [LARGE SCALE GENOMIC DNA]</scope>
    <source>
        <strain evidence="3 5">DSM 7534</strain>
    </source>
</reference>
<proteinExistence type="predicted"/>
<evidence type="ECO:0000313" key="5">
    <source>
        <dbReference type="Proteomes" id="UP000280586"/>
    </source>
</evidence>
<protein>
    <submittedName>
        <fullName evidence="3">Uncharacterized protein</fullName>
    </submittedName>
</protein>
<evidence type="ECO:0000313" key="3">
    <source>
        <dbReference type="EMBL" id="AYE35202.1"/>
    </source>
</evidence>
<feature type="coiled-coil region" evidence="1">
    <location>
        <begin position="35"/>
        <end position="94"/>
    </location>
</feature>
<keyword evidence="2" id="KW-1133">Transmembrane helix</keyword>
<dbReference type="AlphaFoldDB" id="A0A9N7PL99"/>
<keyword evidence="2" id="KW-0812">Transmembrane</keyword>
<dbReference type="RefSeq" id="WP_066675215.1">
    <property type="nucleotide sequence ID" value="NZ_CABMIZ010000008.1"/>
</dbReference>
<evidence type="ECO:0000256" key="1">
    <source>
        <dbReference type="SAM" id="Coils"/>
    </source>
</evidence>
<feature type="transmembrane region" description="Helical" evidence="2">
    <location>
        <begin position="12"/>
        <end position="32"/>
    </location>
</feature>
<accession>A0A9N7PL99</accession>
<organism evidence="3 5">
    <name type="scientific">Clostridium septicum</name>
    <dbReference type="NCBI Taxonomy" id="1504"/>
    <lineage>
        <taxon>Bacteria</taxon>
        <taxon>Bacillati</taxon>
        <taxon>Bacillota</taxon>
        <taxon>Clostridia</taxon>
        <taxon>Eubacteriales</taxon>
        <taxon>Clostridiaceae</taxon>
        <taxon>Clostridium</taxon>
    </lineage>
</organism>
<dbReference type="OrthoDB" id="1852176at2"/>
<name>A0A9N7PL99_CLOSE</name>
<evidence type="ECO:0000256" key="2">
    <source>
        <dbReference type="SAM" id="Phobius"/>
    </source>
</evidence>
<reference evidence="4" key="2">
    <citation type="submission" date="2022-06" db="EMBL/GenBank/DDBJ databases">
        <authorList>
            <person name="Holder M.E."/>
            <person name="Ajami N.J."/>
            <person name="Petrosino J.F."/>
        </authorList>
    </citation>
    <scope>NUCLEOTIDE SEQUENCE</scope>
    <source>
        <strain evidence="4">RMA 8861</strain>
    </source>
</reference>
<dbReference type="EMBL" id="CP023671">
    <property type="protein sequence ID" value="AYE35202.1"/>
    <property type="molecule type" value="Genomic_DNA"/>
</dbReference>
<dbReference type="KEGG" id="csep:CP523_12650"/>
<dbReference type="GeneID" id="303561537"/>
<dbReference type="Proteomes" id="UP000280586">
    <property type="component" value="Chromosome"/>
</dbReference>
<sequence length="204" mass="22273">MNKEKIRGFIKTKIGACVLTGLITFVVTGVLFNEEAQLQELSSKVEKSIVELEKKDTEIKDLSDKVASAKPYFDMKAEEQAQLAEKVRKEEEDRVTREAADKEAKNKAELEAKSVTLENGNFVSGTDFEPGVYDIIAISGGGNVVSSNMFDGGINAIMGDDNKIAEMNGLGMGDMYKKEYKNIKLPNSVTLSLDGVGVKLVPKN</sequence>
<evidence type="ECO:0000313" key="4">
    <source>
        <dbReference type="EMBL" id="USS01799.1"/>
    </source>
</evidence>
<keyword evidence="2" id="KW-0472">Membrane</keyword>
<evidence type="ECO:0000313" key="6">
    <source>
        <dbReference type="Proteomes" id="UP001055437"/>
    </source>
</evidence>
<keyword evidence="6" id="KW-1185">Reference proteome</keyword>
<dbReference type="EMBL" id="CP099799">
    <property type="protein sequence ID" value="USS01799.1"/>
    <property type="molecule type" value="Genomic_DNA"/>
</dbReference>
<gene>
    <name evidence="3" type="ORF">CP523_12650</name>
    <name evidence="4" type="ORF">NH397_05035</name>
</gene>